<keyword evidence="2" id="KW-0732">Signal</keyword>
<evidence type="ECO:0000313" key="4">
    <source>
        <dbReference type="Proteomes" id="UP000003947"/>
    </source>
</evidence>
<feature type="region of interest" description="Disordered" evidence="1">
    <location>
        <begin position="66"/>
        <end position="125"/>
    </location>
</feature>
<reference evidence="3 4" key="1">
    <citation type="submission" date="2012-02" db="EMBL/GenBank/DDBJ databases">
        <title>Improved High-Quality Draft sequence of Microvirga sp. WSM3557.</title>
        <authorList>
            <consortium name="US DOE Joint Genome Institute"/>
            <person name="Lucas S."/>
            <person name="Han J."/>
            <person name="Lapidus A."/>
            <person name="Cheng J.-F."/>
            <person name="Goodwin L."/>
            <person name="Pitluck S."/>
            <person name="Peters L."/>
            <person name="Zhang X."/>
            <person name="Detter J.C."/>
            <person name="Han C."/>
            <person name="Tapia R."/>
            <person name="Land M."/>
            <person name="Hauser L."/>
            <person name="Kyrpides N."/>
            <person name="Ivanova N."/>
            <person name="Pagani I."/>
            <person name="Brau L."/>
            <person name="Yates R."/>
            <person name="O'Hara G."/>
            <person name="Rui T."/>
            <person name="Howieson J."/>
            <person name="Reeve W."/>
            <person name="Woyke T."/>
        </authorList>
    </citation>
    <scope>NUCLEOTIDE SEQUENCE [LARGE SCALE GENOMIC DNA]</scope>
    <source>
        <strain evidence="3 4">WSM3557</strain>
    </source>
</reference>
<dbReference type="Proteomes" id="UP000003947">
    <property type="component" value="Unassembled WGS sequence"/>
</dbReference>
<evidence type="ECO:0000256" key="2">
    <source>
        <dbReference type="SAM" id="SignalP"/>
    </source>
</evidence>
<dbReference type="HOGENOM" id="CLU_1990085_0_0_5"/>
<dbReference type="PATRIC" id="fig|864069.3.peg.400"/>
<protein>
    <recommendedName>
        <fullName evidence="5">Glycine zipper 2TM domain-containing protein</fullName>
    </recommendedName>
</protein>
<evidence type="ECO:0000313" key="3">
    <source>
        <dbReference type="EMBL" id="EIM30847.1"/>
    </source>
</evidence>
<dbReference type="EMBL" id="JH660635">
    <property type="protein sequence ID" value="EIM30847.1"/>
    <property type="molecule type" value="Genomic_DNA"/>
</dbReference>
<feature type="compositionally biased region" description="Basic and acidic residues" evidence="1">
    <location>
        <begin position="66"/>
        <end position="98"/>
    </location>
</feature>
<evidence type="ECO:0000256" key="1">
    <source>
        <dbReference type="SAM" id="MobiDB-lite"/>
    </source>
</evidence>
<feature type="chain" id="PRO_5003699465" description="Glycine zipper 2TM domain-containing protein" evidence="2">
    <location>
        <begin position="25"/>
        <end position="125"/>
    </location>
</feature>
<dbReference type="RefSeq" id="WP_009488986.1">
    <property type="nucleotide sequence ID" value="NZ_CP141050.1"/>
</dbReference>
<dbReference type="eggNOG" id="ENOG502ZI1I">
    <property type="taxonomic scope" value="Bacteria"/>
</dbReference>
<dbReference type="STRING" id="864069.MicloDRAFT_00003740"/>
<evidence type="ECO:0008006" key="5">
    <source>
        <dbReference type="Google" id="ProtNLM"/>
    </source>
</evidence>
<dbReference type="OrthoDB" id="7281788at2"/>
<keyword evidence="4" id="KW-1185">Reference proteome</keyword>
<gene>
    <name evidence="3" type="ORF">MicloDRAFT_00003740</name>
</gene>
<feature type="signal peptide" evidence="2">
    <location>
        <begin position="1"/>
        <end position="24"/>
    </location>
</feature>
<name>I4Z3Q5_9HYPH</name>
<accession>I4Z3Q5</accession>
<dbReference type="AlphaFoldDB" id="I4Z3Q5"/>
<sequence precursor="true">MKKVAIALASLLVLGAYGPNQARAEPGGCLKYGLGGAIIGHFAVGNRWKGAAAGCAVGVLRRRQAEKQERLEQQRIQEERIARQRGQDRVARQRDPYQDRGQSQPRQYDPDETGSFAPQRRSYSY</sequence>
<organism evidence="3 4">
    <name type="scientific">Microvirga lotononidis</name>
    <dbReference type="NCBI Taxonomy" id="864069"/>
    <lineage>
        <taxon>Bacteria</taxon>
        <taxon>Pseudomonadati</taxon>
        <taxon>Pseudomonadota</taxon>
        <taxon>Alphaproteobacteria</taxon>
        <taxon>Hyphomicrobiales</taxon>
        <taxon>Methylobacteriaceae</taxon>
        <taxon>Microvirga</taxon>
    </lineage>
</organism>
<proteinExistence type="predicted"/>